<name>A0AA39CWF4_9EURO</name>
<dbReference type="Gene3D" id="3.40.309.10">
    <property type="entry name" value="Aldehyde Dehydrogenase, Chain A, domain 2"/>
    <property type="match status" value="1"/>
</dbReference>
<dbReference type="AlphaFoldDB" id="A0AA39CWF4"/>
<dbReference type="EMBL" id="JAPDRN010000042">
    <property type="protein sequence ID" value="KAJ9633872.1"/>
    <property type="molecule type" value="Genomic_DNA"/>
</dbReference>
<evidence type="ECO:0000256" key="1">
    <source>
        <dbReference type="ARBA" id="ARBA00023002"/>
    </source>
</evidence>
<evidence type="ECO:0000259" key="2">
    <source>
        <dbReference type="Pfam" id="PF00171"/>
    </source>
</evidence>
<evidence type="ECO:0000313" key="3">
    <source>
        <dbReference type="EMBL" id="KAJ9633872.1"/>
    </source>
</evidence>
<keyword evidence="4" id="KW-1185">Reference proteome</keyword>
<sequence length="291" mass="31871">MASAPDRSVFTVKVPLGVVVVPGPWNLPMAMALRKSRASLAAGCPMIVKPSPETPFTTLSLAYLAEKTGFGPGCFNVVTTDLENNTPSLCEAIYLEQAISRLMALKVRHAGQKFAETLAAATRKLELGHATAKNTTMRPVTIPQFLTKLQRHVDDCKQHGGKVLVGGQQVDIGKGKVYFFAPTILVDMDNDMLVIREETFGPICAPYKSETEEEVVKYANDSCVGLGKLLFTKSVGRTWRFLENLQEAMVPRQGQGILAEESNNQDMDKESGKDVAAARISGDQYWDIEYI</sequence>
<gene>
    <name evidence="3" type="ORF">H2204_006658</name>
</gene>
<dbReference type="Proteomes" id="UP001172681">
    <property type="component" value="Unassembled WGS sequence"/>
</dbReference>
<keyword evidence="1" id="KW-0560">Oxidoreductase</keyword>
<dbReference type="PANTHER" id="PTHR43353">
    <property type="entry name" value="SUCCINATE-SEMIALDEHYDE DEHYDROGENASE, MITOCHONDRIAL"/>
    <property type="match status" value="1"/>
</dbReference>
<proteinExistence type="predicted"/>
<dbReference type="InterPro" id="IPR050740">
    <property type="entry name" value="Aldehyde_DH_Superfamily"/>
</dbReference>
<dbReference type="InterPro" id="IPR016161">
    <property type="entry name" value="Ald_DH/histidinol_DH"/>
</dbReference>
<dbReference type="PANTHER" id="PTHR43353:SF7">
    <property type="entry name" value="SUCCINATE SEMIALDEHYDE DEHYDROGENASE (EUROFUNG)"/>
    <property type="match status" value="1"/>
</dbReference>
<dbReference type="InterPro" id="IPR016162">
    <property type="entry name" value="Ald_DH_N"/>
</dbReference>
<comment type="caution">
    <text evidence="3">The sequence shown here is derived from an EMBL/GenBank/DDBJ whole genome shotgun (WGS) entry which is preliminary data.</text>
</comment>
<dbReference type="InterPro" id="IPR016163">
    <property type="entry name" value="Ald_DH_C"/>
</dbReference>
<evidence type="ECO:0000313" key="4">
    <source>
        <dbReference type="Proteomes" id="UP001172681"/>
    </source>
</evidence>
<accession>A0AA39CWF4</accession>
<dbReference type="GO" id="GO:0005737">
    <property type="term" value="C:cytoplasm"/>
    <property type="evidence" value="ECO:0007669"/>
    <property type="project" value="TreeGrafter"/>
</dbReference>
<dbReference type="InterPro" id="IPR015590">
    <property type="entry name" value="Aldehyde_DH_dom"/>
</dbReference>
<feature type="domain" description="Aldehyde dehydrogenase" evidence="2">
    <location>
        <begin position="110"/>
        <end position="250"/>
    </location>
</feature>
<dbReference type="SUPFAM" id="SSF53720">
    <property type="entry name" value="ALDH-like"/>
    <property type="match status" value="1"/>
</dbReference>
<dbReference type="Gene3D" id="3.40.605.10">
    <property type="entry name" value="Aldehyde Dehydrogenase, Chain A, domain 1"/>
    <property type="match status" value="1"/>
</dbReference>
<dbReference type="GO" id="GO:0004777">
    <property type="term" value="F:succinate-semialdehyde dehydrogenase (NAD+) activity"/>
    <property type="evidence" value="ECO:0007669"/>
    <property type="project" value="TreeGrafter"/>
</dbReference>
<organism evidence="3 4">
    <name type="scientific">Knufia peltigerae</name>
    <dbReference type="NCBI Taxonomy" id="1002370"/>
    <lineage>
        <taxon>Eukaryota</taxon>
        <taxon>Fungi</taxon>
        <taxon>Dikarya</taxon>
        <taxon>Ascomycota</taxon>
        <taxon>Pezizomycotina</taxon>
        <taxon>Eurotiomycetes</taxon>
        <taxon>Chaetothyriomycetidae</taxon>
        <taxon>Chaetothyriales</taxon>
        <taxon>Trichomeriaceae</taxon>
        <taxon>Knufia</taxon>
    </lineage>
</organism>
<dbReference type="GO" id="GO:0009450">
    <property type="term" value="P:gamma-aminobutyric acid catabolic process"/>
    <property type="evidence" value="ECO:0007669"/>
    <property type="project" value="TreeGrafter"/>
</dbReference>
<protein>
    <recommendedName>
        <fullName evidence="2">Aldehyde dehydrogenase domain-containing protein</fullName>
    </recommendedName>
</protein>
<reference evidence="3" key="1">
    <citation type="submission" date="2022-10" db="EMBL/GenBank/DDBJ databases">
        <title>Culturing micro-colonial fungi from biological soil crusts in the Mojave desert and describing Neophaeococcomyces mojavensis, and introducing the new genera and species Taxawa tesnikishii.</title>
        <authorList>
            <person name="Kurbessoian T."/>
            <person name="Stajich J.E."/>
        </authorList>
    </citation>
    <scope>NUCLEOTIDE SEQUENCE</scope>
    <source>
        <strain evidence="3">TK_35</strain>
    </source>
</reference>
<feature type="domain" description="Aldehyde dehydrogenase" evidence="2">
    <location>
        <begin position="4"/>
        <end position="83"/>
    </location>
</feature>
<dbReference type="Pfam" id="PF00171">
    <property type="entry name" value="Aldedh"/>
    <property type="match status" value="2"/>
</dbReference>